<reference evidence="15 16" key="1">
    <citation type="submission" date="2020-08" db="EMBL/GenBank/DDBJ databases">
        <authorList>
            <person name="Koutsovoulos G."/>
            <person name="Danchin GJ E."/>
        </authorList>
    </citation>
    <scope>NUCLEOTIDE SEQUENCE [LARGE SCALE GENOMIC DNA]</scope>
</reference>
<dbReference type="EMBL" id="CAJEWN010000782">
    <property type="protein sequence ID" value="CAD2190001.1"/>
    <property type="molecule type" value="Genomic_DNA"/>
</dbReference>
<keyword evidence="4" id="KW-1000">Mitochondrion outer membrane</keyword>
<keyword evidence="8" id="KW-0472">Membrane</keyword>
<comment type="catalytic activity">
    <reaction evidence="12">
        <text>1,2-di-(9Z-octadecenoyl)-sn-glycero-3-phosphocholine + 1-hexadecanoyl-sn-glycero-3-phosphocholine = 1-hexadecanoyl-2-(9Z-octadecenoyl)-sn-glycero-3-phosphocholine + 1-(9Z-octadecenoyl)-sn-glycero-3-phosphocholine</text>
        <dbReference type="Rhea" id="RHEA:43816"/>
        <dbReference type="ChEBI" id="CHEBI:28610"/>
        <dbReference type="ChEBI" id="CHEBI:72998"/>
        <dbReference type="ChEBI" id="CHEBI:73001"/>
        <dbReference type="ChEBI" id="CHEBI:74669"/>
    </reaction>
    <physiologicalReaction direction="left-to-right" evidence="12">
        <dbReference type="Rhea" id="RHEA:43817"/>
    </physiologicalReaction>
    <physiologicalReaction direction="right-to-left" evidence="12">
        <dbReference type="Rhea" id="RHEA:43818"/>
    </physiologicalReaction>
</comment>
<protein>
    <recommendedName>
        <fullName evidence="13">Tafazzin family protein</fullName>
    </recommendedName>
</protein>
<evidence type="ECO:0000256" key="6">
    <source>
        <dbReference type="ARBA" id="ARBA00023098"/>
    </source>
</evidence>
<dbReference type="GO" id="GO:0005743">
    <property type="term" value="C:mitochondrial inner membrane"/>
    <property type="evidence" value="ECO:0007669"/>
    <property type="project" value="UniProtKB-SubCell"/>
</dbReference>
<accession>A0A6V7WSJ2</accession>
<keyword evidence="6" id="KW-0443">Lipid metabolism</keyword>
<dbReference type="OrthoDB" id="193467at2759"/>
<dbReference type="InterPro" id="IPR000872">
    <property type="entry name" value="Tafazzin"/>
</dbReference>
<evidence type="ECO:0000256" key="10">
    <source>
        <dbReference type="ARBA" id="ARBA00024323"/>
    </source>
</evidence>
<evidence type="ECO:0000256" key="8">
    <source>
        <dbReference type="ARBA" id="ARBA00023136"/>
    </source>
</evidence>
<comment type="caution">
    <text evidence="15">The sequence shown here is derived from an EMBL/GenBank/DDBJ whole genome shotgun (WGS) entry which is preliminary data.</text>
</comment>
<evidence type="ECO:0000259" key="14">
    <source>
        <dbReference type="SMART" id="SM00563"/>
    </source>
</evidence>
<dbReference type="GO" id="GO:0035965">
    <property type="term" value="P:cardiolipin acyl-chain remodeling"/>
    <property type="evidence" value="ECO:0007669"/>
    <property type="project" value="TreeGrafter"/>
</dbReference>
<dbReference type="GO" id="GO:0005741">
    <property type="term" value="C:mitochondrial outer membrane"/>
    <property type="evidence" value="ECO:0007669"/>
    <property type="project" value="UniProtKB-SubCell"/>
</dbReference>
<name>A0A6V7WSJ2_MELEN</name>
<proteinExistence type="inferred from homology"/>
<sequence>MQNSAIQTPLLKKSFNFAWPFPERQTWLYRLQSNVVIFGVFCFAKFVLCGLNKIKISSEHKKIFLDLIEDKTRPLITMANHRSVVDDPLVWALFSFKEFCGNISRFRYILAANDICFTNILYNHFFALGRCVPCVRGDGVFQRGVNLCVDRLSNNGWVHIFPEAEVTTTPIRIKWGVARMIADSKLPPILLPMWTRGMADAWPNTRPYFPRIGKTVEIHIGTPIDTAIWISASPMEDETELQRRKRLADLVQEKLYALGEQVEKQKFVIGERKKNSESLKRK</sequence>
<keyword evidence="5" id="KW-0999">Mitochondrion inner membrane</keyword>
<evidence type="ECO:0000256" key="12">
    <source>
        <dbReference type="ARBA" id="ARBA00049543"/>
    </source>
</evidence>
<keyword evidence="7" id="KW-0496">Mitochondrion</keyword>
<evidence type="ECO:0000256" key="7">
    <source>
        <dbReference type="ARBA" id="ARBA00023128"/>
    </source>
</evidence>
<evidence type="ECO:0000313" key="15">
    <source>
        <dbReference type="EMBL" id="CAD2190001.1"/>
    </source>
</evidence>
<dbReference type="Proteomes" id="UP000580250">
    <property type="component" value="Unassembled WGS sequence"/>
</dbReference>
<dbReference type="AlphaFoldDB" id="A0A6V7WSJ2"/>
<dbReference type="CDD" id="cd07989">
    <property type="entry name" value="LPLAT_AGPAT-like"/>
    <property type="match status" value="1"/>
</dbReference>
<dbReference type="SMART" id="SM00563">
    <property type="entry name" value="PlsC"/>
    <property type="match status" value="1"/>
</dbReference>
<dbReference type="Pfam" id="PF01553">
    <property type="entry name" value="Acyltransferase"/>
    <property type="match status" value="1"/>
</dbReference>
<evidence type="ECO:0000256" key="1">
    <source>
        <dbReference type="ARBA" id="ARBA00004137"/>
    </source>
</evidence>
<evidence type="ECO:0000256" key="3">
    <source>
        <dbReference type="ARBA" id="ARBA00022679"/>
    </source>
</evidence>
<evidence type="ECO:0000256" key="9">
    <source>
        <dbReference type="ARBA" id="ARBA00023315"/>
    </source>
</evidence>
<dbReference type="PANTHER" id="PTHR12497:SF0">
    <property type="entry name" value="TAFAZZIN"/>
    <property type="match status" value="1"/>
</dbReference>
<comment type="catalytic activity">
    <reaction evidence="11">
        <text>1'-[1,2-diacyl-sn-glycero-3-phospho],3'-[1-acyl-sn-glycero-3-phospho]-glycerol + a 1,2-diacyl-sn-glycero-3-phosphocholine = a cardiolipin + a 1-acyl-sn-glycero-3-phosphocholine</text>
        <dbReference type="Rhea" id="RHEA:33731"/>
        <dbReference type="ChEBI" id="CHEBI:57643"/>
        <dbReference type="ChEBI" id="CHEBI:58168"/>
        <dbReference type="ChEBI" id="CHEBI:62237"/>
        <dbReference type="ChEBI" id="CHEBI:64743"/>
    </reaction>
    <physiologicalReaction direction="left-to-right" evidence="11">
        <dbReference type="Rhea" id="RHEA:33732"/>
    </physiologicalReaction>
    <physiologicalReaction direction="right-to-left" evidence="11">
        <dbReference type="Rhea" id="RHEA:33733"/>
    </physiologicalReaction>
</comment>
<comment type="subcellular location">
    <subcellularLocation>
        <location evidence="1">Mitochondrion inner membrane</location>
        <topology evidence="1">Peripheral membrane protein</topology>
        <orientation evidence="1">Intermembrane side</orientation>
    </subcellularLocation>
    <subcellularLocation>
        <location evidence="10">Mitochondrion outer membrane</location>
        <topology evidence="10">Peripheral membrane protein</topology>
        <orientation evidence="10">Intermembrane side</orientation>
    </subcellularLocation>
</comment>
<evidence type="ECO:0000256" key="11">
    <source>
        <dbReference type="ARBA" id="ARBA00047906"/>
    </source>
</evidence>
<keyword evidence="9" id="KW-0012">Acyltransferase</keyword>
<evidence type="ECO:0000313" key="16">
    <source>
        <dbReference type="Proteomes" id="UP000580250"/>
    </source>
</evidence>
<dbReference type="PRINTS" id="PR00979">
    <property type="entry name" value="TAFAZZIN"/>
</dbReference>
<feature type="domain" description="Phospholipid/glycerol acyltransferase" evidence="14">
    <location>
        <begin position="75"/>
        <end position="198"/>
    </location>
</feature>
<keyword evidence="3" id="KW-0808">Transferase</keyword>
<gene>
    <name evidence="15" type="ORF">MENT_LOCUS42756</name>
</gene>
<evidence type="ECO:0000256" key="13">
    <source>
        <dbReference type="RuleBase" id="RU365062"/>
    </source>
</evidence>
<dbReference type="InterPro" id="IPR002123">
    <property type="entry name" value="Plipid/glycerol_acylTrfase"/>
</dbReference>
<dbReference type="GO" id="GO:0007007">
    <property type="term" value="P:inner mitochondrial membrane organization"/>
    <property type="evidence" value="ECO:0007669"/>
    <property type="project" value="TreeGrafter"/>
</dbReference>
<comment type="similarity">
    <text evidence="2 13">Belongs to the taffazin family.</text>
</comment>
<evidence type="ECO:0000256" key="4">
    <source>
        <dbReference type="ARBA" id="ARBA00022787"/>
    </source>
</evidence>
<dbReference type="SUPFAM" id="SSF69593">
    <property type="entry name" value="Glycerol-3-phosphate (1)-acyltransferase"/>
    <property type="match status" value="1"/>
</dbReference>
<evidence type="ECO:0000256" key="2">
    <source>
        <dbReference type="ARBA" id="ARBA00010524"/>
    </source>
</evidence>
<dbReference type="PANTHER" id="PTHR12497">
    <property type="entry name" value="TAZ PROTEIN TAFAZZIN"/>
    <property type="match status" value="1"/>
</dbReference>
<organism evidence="15 16">
    <name type="scientific">Meloidogyne enterolobii</name>
    <name type="common">Root-knot nematode worm</name>
    <name type="synonym">Meloidogyne mayaguensis</name>
    <dbReference type="NCBI Taxonomy" id="390850"/>
    <lineage>
        <taxon>Eukaryota</taxon>
        <taxon>Metazoa</taxon>
        <taxon>Ecdysozoa</taxon>
        <taxon>Nematoda</taxon>
        <taxon>Chromadorea</taxon>
        <taxon>Rhabditida</taxon>
        <taxon>Tylenchina</taxon>
        <taxon>Tylenchomorpha</taxon>
        <taxon>Tylenchoidea</taxon>
        <taxon>Meloidogynidae</taxon>
        <taxon>Meloidogyninae</taxon>
        <taxon>Meloidogyne</taxon>
    </lineage>
</organism>
<evidence type="ECO:0000256" key="5">
    <source>
        <dbReference type="ARBA" id="ARBA00022792"/>
    </source>
</evidence>
<dbReference type="GO" id="GO:0047184">
    <property type="term" value="F:1-acylglycerophosphocholine O-acyltransferase activity"/>
    <property type="evidence" value="ECO:0007669"/>
    <property type="project" value="TreeGrafter"/>
</dbReference>